<dbReference type="Proteomes" id="UP000004995">
    <property type="component" value="Unassembled WGS sequence"/>
</dbReference>
<organism evidence="1 2">
    <name type="scientific">Setaria italica</name>
    <name type="common">Foxtail millet</name>
    <name type="synonym">Panicum italicum</name>
    <dbReference type="NCBI Taxonomy" id="4555"/>
    <lineage>
        <taxon>Eukaryota</taxon>
        <taxon>Viridiplantae</taxon>
        <taxon>Streptophyta</taxon>
        <taxon>Embryophyta</taxon>
        <taxon>Tracheophyta</taxon>
        <taxon>Spermatophyta</taxon>
        <taxon>Magnoliopsida</taxon>
        <taxon>Liliopsida</taxon>
        <taxon>Poales</taxon>
        <taxon>Poaceae</taxon>
        <taxon>PACMAD clade</taxon>
        <taxon>Panicoideae</taxon>
        <taxon>Panicodae</taxon>
        <taxon>Paniceae</taxon>
        <taxon>Cenchrinae</taxon>
        <taxon>Setaria</taxon>
    </lineage>
</organism>
<name>K3YFH5_SETIT</name>
<dbReference type="InParanoid" id="K3YFH5"/>
<sequence>MCKHTCLLCWKTELCAIHATEGHSAGLEDLQREGLRSPRQLGY</sequence>
<protein>
    <submittedName>
        <fullName evidence="1">Uncharacterized protein</fullName>
    </submittedName>
</protein>
<dbReference type="HOGENOM" id="CLU_3243131_0_0_1"/>
<reference evidence="1" key="2">
    <citation type="submission" date="2018-08" db="UniProtKB">
        <authorList>
            <consortium name="EnsemblPlants"/>
        </authorList>
    </citation>
    <scope>IDENTIFICATION</scope>
    <source>
        <strain evidence="1">Yugu1</strain>
    </source>
</reference>
<proteinExistence type="predicted"/>
<dbReference type="Gramene" id="KQK96794">
    <property type="protein sequence ID" value="KQK96794"/>
    <property type="gene ID" value="SETIT_012993mg"/>
</dbReference>
<dbReference type="AlphaFoldDB" id="K3YFH5"/>
<evidence type="ECO:0000313" key="2">
    <source>
        <dbReference type="Proteomes" id="UP000004995"/>
    </source>
</evidence>
<dbReference type="EnsemblPlants" id="KQK96794">
    <property type="protein sequence ID" value="KQK96794"/>
    <property type="gene ID" value="SETIT_012993mg"/>
</dbReference>
<dbReference type="EMBL" id="AGNK02004262">
    <property type="status" value="NOT_ANNOTATED_CDS"/>
    <property type="molecule type" value="Genomic_DNA"/>
</dbReference>
<accession>K3YFH5</accession>
<keyword evidence="2" id="KW-1185">Reference proteome</keyword>
<reference evidence="2" key="1">
    <citation type="journal article" date="2012" name="Nat. Biotechnol.">
        <title>Reference genome sequence of the model plant Setaria.</title>
        <authorList>
            <person name="Bennetzen J.L."/>
            <person name="Schmutz J."/>
            <person name="Wang H."/>
            <person name="Percifield R."/>
            <person name="Hawkins J."/>
            <person name="Pontaroli A.C."/>
            <person name="Estep M."/>
            <person name="Feng L."/>
            <person name="Vaughn J.N."/>
            <person name="Grimwood J."/>
            <person name="Jenkins J."/>
            <person name="Barry K."/>
            <person name="Lindquist E."/>
            <person name="Hellsten U."/>
            <person name="Deshpande S."/>
            <person name="Wang X."/>
            <person name="Wu X."/>
            <person name="Mitros T."/>
            <person name="Triplett J."/>
            <person name="Yang X."/>
            <person name="Ye C.Y."/>
            <person name="Mauro-Herrera M."/>
            <person name="Wang L."/>
            <person name="Li P."/>
            <person name="Sharma M."/>
            <person name="Sharma R."/>
            <person name="Ronald P.C."/>
            <person name="Panaud O."/>
            <person name="Kellogg E.A."/>
            <person name="Brutnell T.P."/>
            <person name="Doust A.N."/>
            <person name="Tuskan G.A."/>
            <person name="Rokhsar D."/>
            <person name="Devos K.M."/>
        </authorList>
    </citation>
    <scope>NUCLEOTIDE SEQUENCE [LARGE SCALE GENOMIC DNA]</scope>
    <source>
        <strain evidence="2">cv. Yugu1</strain>
    </source>
</reference>
<evidence type="ECO:0000313" key="1">
    <source>
        <dbReference type="EnsemblPlants" id="KQK96794"/>
    </source>
</evidence>